<feature type="compositionally biased region" description="Basic and acidic residues" evidence="4">
    <location>
        <begin position="9"/>
        <end position="19"/>
    </location>
</feature>
<proteinExistence type="inferred from homology"/>
<evidence type="ECO:0000256" key="4">
    <source>
        <dbReference type="SAM" id="MobiDB-lite"/>
    </source>
</evidence>
<evidence type="ECO:0000259" key="6">
    <source>
        <dbReference type="Pfam" id="PF08546"/>
    </source>
</evidence>
<evidence type="ECO:0000256" key="3">
    <source>
        <dbReference type="ARBA" id="ARBA00023002"/>
    </source>
</evidence>
<feature type="region of interest" description="Disordered" evidence="4">
    <location>
        <begin position="1"/>
        <end position="69"/>
    </location>
</feature>
<protein>
    <recommendedName>
        <fullName evidence="9">2-dehydropantoate 2-reductase</fullName>
    </recommendedName>
</protein>
<feature type="domain" description="Ketopantoate reductase C-terminal" evidence="6">
    <location>
        <begin position="438"/>
        <end position="571"/>
    </location>
</feature>
<accession>A0A3D8QQB0</accession>
<dbReference type="SUPFAM" id="SSF48179">
    <property type="entry name" value="6-phosphogluconate dehydrogenase C-terminal domain-like"/>
    <property type="match status" value="1"/>
</dbReference>
<dbReference type="Gene3D" id="3.40.50.720">
    <property type="entry name" value="NAD(P)-binding Rossmann-like Domain"/>
    <property type="match status" value="1"/>
</dbReference>
<dbReference type="GO" id="GO:0008677">
    <property type="term" value="F:2-dehydropantoate 2-reductase activity"/>
    <property type="evidence" value="ECO:0007669"/>
    <property type="project" value="TreeGrafter"/>
</dbReference>
<dbReference type="GO" id="GO:0050661">
    <property type="term" value="F:NADP binding"/>
    <property type="evidence" value="ECO:0007669"/>
    <property type="project" value="TreeGrafter"/>
</dbReference>
<keyword evidence="2" id="KW-0521">NADP</keyword>
<organism evidence="7 8">
    <name type="scientific">Coleophoma crateriformis</name>
    <dbReference type="NCBI Taxonomy" id="565419"/>
    <lineage>
        <taxon>Eukaryota</taxon>
        <taxon>Fungi</taxon>
        <taxon>Dikarya</taxon>
        <taxon>Ascomycota</taxon>
        <taxon>Pezizomycotina</taxon>
        <taxon>Leotiomycetes</taxon>
        <taxon>Helotiales</taxon>
        <taxon>Dermateaceae</taxon>
        <taxon>Coleophoma</taxon>
    </lineage>
</organism>
<dbReference type="OrthoDB" id="73846at2759"/>
<comment type="similarity">
    <text evidence="1">Belongs to the ketopantoate reductase family.</text>
</comment>
<dbReference type="Pfam" id="PF08546">
    <property type="entry name" value="ApbA_C"/>
    <property type="match status" value="1"/>
</dbReference>
<evidence type="ECO:0008006" key="9">
    <source>
        <dbReference type="Google" id="ProtNLM"/>
    </source>
</evidence>
<evidence type="ECO:0000256" key="1">
    <source>
        <dbReference type="ARBA" id="ARBA00007870"/>
    </source>
</evidence>
<dbReference type="Proteomes" id="UP000256328">
    <property type="component" value="Unassembled WGS sequence"/>
</dbReference>
<dbReference type="InterPro" id="IPR013752">
    <property type="entry name" value="KPA_reductase"/>
</dbReference>
<dbReference type="GO" id="GO:0005739">
    <property type="term" value="C:mitochondrion"/>
    <property type="evidence" value="ECO:0007669"/>
    <property type="project" value="TreeGrafter"/>
</dbReference>
<dbReference type="InterPro" id="IPR050838">
    <property type="entry name" value="Ketopantoate_reductase"/>
</dbReference>
<gene>
    <name evidence="7" type="ORF">BP5796_10332</name>
</gene>
<dbReference type="InterPro" id="IPR008927">
    <property type="entry name" value="6-PGluconate_DH-like_C_sf"/>
</dbReference>
<dbReference type="PANTHER" id="PTHR43765">
    <property type="entry name" value="2-DEHYDROPANTOATE 2-REDUCTASE-RELATED"/>
    <property type="match status" value="1"/>
</dbReference>
<feature type="compositionally biased region" description="Polar residues" evidence="4">
    <location>
        <begin position="115"/>
        <end position="139"/>
    </location>
</feature>
<comment type="caution">
    <text evidence="7">The sequence shown here is derived from an EMBL/GenBank/DDBJ whole genome shotgun (WGS) entry which is preliminary data.</text>
</comment>
<sequence>MEATGASRKSADTDVHEDLAPNSWHNDLPRRGNVQKFRSEEQVRPTPLDDPGQYSKPSGDLDNKDFGDPAIARLATESTKCYKVQSGVQSDVGPVLDVRTELKSGDPDVEEVQNPKETTNTADKGSKISFTGADNSSSGRPDLYESTLTTDQGVFDGARKELLATRERLAVPMDKPHHPYNESHRDSVQGDGEDTLRLRRLDKLRPFSRTIHVLGSGPIGKYVAHSLSRLPNPPPVSLILHHPLLLQQWQDEGQAIRLVKDSHVDVNCDVNIDTSYPSQQRYPVGDANELAHSENSVIDHLIVTTEGGVTIPALKAIKHRLRTFSTVCIISDGLGIVDEVNAMLFPSPLIRPNYVLGSMSHNVQASPDWNFAVIENSIGKLSLTSLERQKDHSNPDFEGPAISIMDNGWSTISNTSRYLMRVLTRVPEFDATGYTNIDYMGSQLEKLAVNAVIGPLSVVFDCLNDELLYNYHVTRTMRPLIAEISKIIRNLPEVKRMPKAEHNFSVDRLQAIVFSVLTRTGRRHSEMLIQVQNGQRTDVDHFNGYLIKRALELDIPCPLNEMLLFSVKGKQSIIDRKMQNKIPFAY</sequence>
<name>A0A3D8QQB0_9HELO</name>
<evidence type="ECO:0000259" key="5">
    <source>
        <dbReference type="Pfam" id="PF02558"/>
    </source>
</evidence>
<dbReference type="EMBL" id="PDLN01000016">
    <property type="protein sequence ID" value="RDW63830.1"/>
    <property type="molecule type" value="Genomic_DNA"/>
</dbReference>
<dbReference type="InterPro" id="IPR013328">
    <property type="entry name" value="6PGD_dom2"/>
</dbReference>
<feature type="domain" description="Ketopantoate reductase N-terminal" evidence="5">
    <location>
        <begin position="211"/>
        <end position="371"/>
    </location>
</feature>
<dbReference type="Pfam" id="PF02558">
    <property type="entry name" value="ApbA"/>
    <property type="match status" value="1"/>
</dbReference>
<evidence type="ECO:0000313" key="8">
    <source>
        <dbReference type="Proteomes" id="UP000256328"/>
    </source>
</evidence>
<dbReference type="InterPro" id="IPR013332">
    <property type="entry name" value="KPR_N"/>
</dbReference>
<evidence type="ECO:0000256" key="2">
    <source>
        <dbReference type="ARBA" id="ARBA00022857"/>
    </source>
</evidence>
<keyword evidence="3" id="KW-0560">Oxidoreductase</keyword>
<dbReference type="AlphaFoldDB" id="A0A3D8QQB0"/>
<dbReference type="PANTHER" id="PTHR43765:SF2">
    <property type="entry name" value="2-DEHYDROPANTOATE 2-REDUCTASE"/>
    <property type="match status" value="1"/>
</dbReference>
<keyword evidence="8" id="KW-1185">Reference proteome</keyword>
<reference evidence="7 8" key="1">
    <citation type="journal article" date="2018" name="IMA Fungus">
        <title>IMA Genome-F 9: Draft genome sequence of Annulohypoxylon stygium, Aspergillus mulundensis, Berkeleyomyces basicola (syn. Thielaviopsis basicola), Ceratocystis smalleyi, two Cercospora beticola strains, Coleophoma cylindrospora, Fusarium fracticaudum, Phialophora cf. hyalina, and Morchella septimelata.</title>
        <authorList>
            <person name="Wingfield B.D."/>
            <person name="Bills G.F."/>
            <person name="Dong Y."/>
            <person name="Huang W."/>
            <person name="Nel W.J."/>
            <person name="Swalarsk-Parry B.S."/>
            <person name="Vaghefi N."/>
            <person name="Wilken P.M."/>
            <person name="An Z."/>
            <person name="de Beer Z.W."/>
            <person name="De Vos L."/>
            <person name="Chen L."/>
            <person name="Duong T.A."/>
            <person name="Gao Y."/>
            <person name="Hammerbacher A."/>
            <person name="Kikkert J.R."/>
            <person name="Li Y."/>
            <person name="Li H."/>
            <person name="Li K."/>
            <person name="Li Q."/>
            <person name="Liu X."/>
            <person name="Ma X."/>
            <person name="Naidoo K."/>
            <person name="Pethybridge S.J."/>
            <person name="Sun J."/>
            <person name="Steenkamp E.T."/>
            <person name="van der Nest M.A."/>
            <person name="van Wyk S."/>
            <person name="Wingfield M.J."/>
            <person name="Xiong C."/>
            <person name="Yue Q."/>
            <person name="Zhang X."/>
        </authorList>
    </citation>
    <scope>NUCLEOTIDE SEQUENCE [LARGE SCALE GENOMIC DNA]</scope>
    <source>
        <strain evidence="7 8">BP5796</strain>
    </source>
</reference>
<feature type="region of interest" description="Disordered" evidence="4">
    <location>
        <begin position="102"/>
        <end position="145"/>
    </location>
</feature>
<dbReference type="Gene3D" id="1.10.1040.10">
    <property type="entry name" value="N-(1-d-carboxylethyl)-l-norvaline Dehydrogenase, domain 2"/>
    <property type="match status" value="1"/>
</dbReference>
<evidence type="ECO:0000313" key="7">
    <source>
        <dbReference type="EMBL" id="RDW63830.1"/>
    </source>
</evidence>